<organism evidence="2 3">
    <name type="scientific">Quercus suber</name>
    <name type="common">Cork oak</name>
    <dbReference type="NCBI Taxonomy" id="58331"/>
    <lineage>
        <taxon>Eukaryota</taxon>
        <taxon>Viridiplantae</taxon>
        <taxon>Streptophyta</taxon>
        <taxon>Embryophyta</taxon>
        <taxon>Tracheophyta</taxon>
        <taxon>Spermatophyta</taxon>
        <taxon>Magnoliopsida</taxon>
        <taxon>eudicotyledons</taxon>
        <taxon>Gunneridae</taxon>
        <taxon>Pentapetalae</taxon>
        <taxon>rosids</taxon>
        <taxon>fabids</taxon>
        <taxon>Fagales</taxon>
        <taxon>Fagaceae</taxon>
        <taxon>Quercus</taxon>
    </lineage>
</organism>
<feature type="non-terminal residue" evidence="2">
    <location>
        <position position="1"/>
    </location>
</feature>
<dbReference type="InterPro" id="IPR025836">
    <property type="entry name" value="Zn_knuckle_CX2CX4HX4C"/>
</dbReference>
<comment type="caution">
    <text evidence="2">The sequence shown here is derived from an EMBL/GenBank/DDBJ whole genome shotgun (WGS) entry which is preliminary data.</text>
</comment>
<accession>A0AAW0J4D0</accession>
<evidence type="ECO:0000259" key="1">
    <source>
        <dbReference type="Pfam" id="PF14392"/>
    </source>
</evidence>
<name>A0AAW0J4D0_QUESU</name>
<dbReference type="EMBL" id="PKMF04000698">
    <property type="protein sequence ID" value="KAK7821562.1"/>
    <property type="molecule type" value="Genomic_DNA"/>
</dbReference>
<evidence type="ECO:0000313" key="2">
    <source>
        <dbReference type="EMBL" id="KAK7821562.1"/>
    </source>
</evidence>
<proteinExistence type="predicted"/>
<evidence type="ECO:0000313" key="3">
    <source>
        <dbReference type="Proteomes" id="UP000237347"/>
    </source>
</evidence>
<dbReference type="Proteomes" id="UP000237347">
    <property type="component" value="Unassembled WGS sequence"/>
</dbReference>
<feature type="domain" description="Zinc knuckle CX2CX4HX4C" evidence="1">
    <location>
        <begin position="8"/>
        <end position="52"/>
    </location>
</feature>
<sequence length="64" mass="7264">EVQVALPISKPLRRGGFIADSDGERTWVNFKYERLPIFCHFCGHPRHDLNHCVSHFAAKKNGGC</sequence>
<dbReference type="Pfam" id="PF14392">
    <property type="entry name" value="zf-CCHC_4"/>
    <property type="match status" value="1"/>
</dbReference>
<dbReference type="AlphaFoldDB" id="A0AAW0J4D0"/>
<protein>
    <recommendedName>
        <fullName evidence="1">Zinc knuckle CX2CX4HX4C domain-containing protein</fullName>
    </recommendedName>
</protein>
<reference evidence="2 3" key="1">
    <citation type="journal article" date="2018" name="Sci. Data">
        <title>The draft genome sequence of cork oak.</title>
        <authorList>
            <person name="Ramos A.M."/>
            <person name="Usie A."/>
            <person name="Barbosa P."/>
            <person name="Barros P.M."/>
            <person name="Capote T."/>
            <person name="Chaves I."/>
            <person name="Simoes F."/>
            <person name="Abreu I."/>
            <person name="Carrasquinho I."/>
            <person name="Faro C."/>
            <person name="Guimaraes J.B."/>
            <person name="Mendonca D."/>
            <person name="Nobrega F."/>
            <person name="Rodrigues L."/>
            <person name="Saibo N.J.M."/>
            <person name="Varela M.C."/>
            <person name="Egas C."/>
            <person name="Matos J."/>
            <person name="Miguel C.M."/>
            <person name="Oliveira M.M."/>
            <person name="Ricardo C.P."/>
            <person name="Goncalves S."/>
        </authorList>
    </citation>
    <scope>NUCLEOTIDE SEQUENCE [LARGE SCALE GENOMIC DNA]</scope>
    <source>
        <strain evidence="3">cv. HL8</strain>
    </source>
</reference>
<keyword evidence="3" id="KW-1185">Reference proteome</keyword>
<gene>
    <name evidence="2" type="ORF">CFP56_037589</name>
</gene>